<feature type="region of interest" description="Disordered" evidence="1">
    <location>
        <begin position="589"/>
        <end position="617"/>
    </location>
</feature>
<dbReference type="GO" id="GO:0005524">
    <property type="term" value="F:ATP binding"/>
    <property type="evidence" value="ECO:0007669"/>
    <property type="project" value="InterPro"/>
</dbReference>
<feature type="region of interest" description="Disordered" evidence="1">
    <location>
        <begin position="1590"/>
        <end position="1625"/>
    </location>
</feature>
<feature type="compositionally biased region" description="Basic and acidic residues" evidence="1">
    <location>
        <begin position="1387"/>
        <end position="1396"/>
    </location>
</feature>
<evidence type="ECO:0000256" key="2">
    <source>
        <dbReference type="SAM" id="SignalP"/>
    </source>
</evidence>
<reference evidence="4 5" key="1">
    <citation type="journal article" date="2010" name="Science">
        <title>Genomic comparison of the ants Camponotus floridanus and Harpegnathos saltator.</title>
        <authorList>
            <person name="Bonasio R."/>
            <person name="Zhang G."/>
            <person name="Ye C."/>
            <person name="Mutti N.S."/>
            <person name="Fang X."/>
            <person name="Qin N."/>
            <person name="Donahue G."/>
            <person name="Yang P."/>
            <person name="Li Q."/>
            <person name="Li C."/>
            <person name="Zhang P."/>
            <person name="Huang Z."/>
            <person name="Berger S.L."/>
            <person name="Reinberg D."/>
            <person name="Wang J."/>
            <person name="Liebig J."/>
        </authorList>
    </citation>
    <scope>NUCLEOTIDE SEQUENCE [LARGE SCALE GENOMIC DNA]</scope>
    <source>
        <strain evidence="5">C129</strain>
    </source>
</reference>
<feature type="region of interest" description="Disordered" evidence="1">
    <location>
        <begin position="1414"/>
        <end position="1435"/>
    </location>
</feature>
<keyword evidence="2" id="KW-0732">Signal</keyword>
<name>E2APD3_CAMFO</name>
<feature type="compositionally biased region" description="Acidic residues" evidence="1">
    <location>
        <begin position="1285"/>
        <end position="1311"/>
    </location>
</feature>
<dbReference type="KEGG" id="cfo:105254590"/>
<feature type="compositionally biased region" description="Acidic residues" evidence="1">
    <location>
        <begin position="1352"/>
        <end position="1369"/>
    </location>
</feature>
<dbReference type="GO" id="GO:0004672">
    <property type="term" value="F:protein kinase activity"/>
    <property type="evidence" value="ECO:0007669"/>
    <property type="project" value="InterPro"/>
</dbReference>
<accession>E2APD3</accession>
<dbReference type="EMBL" id="GL441512">
    <property type="protein sequence ID" value="EFN64707.1"/>
    <property type="molecule type" value="Genomic_DNA"/>
</dbReference>
<keyword evidence="4" id="KW-0808">Transferase</keyword>
<dbReference type="PANTHER" id="PTHR24417:SF7">
    <property type="entry name" value="CHROMATIN MODIFICATION-RELATED PROTEIN EAF1"/>
    <property type="match status" value="1"/>
</dbReference>
<evidence type="ECO:0000313" key="4">
    <source>
        <dbReference type="EMBL" id="EFN64707.1"/>
    </source>
</evidence>
<dbReference type="InterPro" id="IPR000719">
    <property type="entry name" value="Prot_kinase_dom"/>
</dbReference>
<feature type="region of interest" description="Disordered" evidence="1">
    <location>
        <begin position="1003"/>
        <end position="1058"/>
    </location>
</feature>
<feature type="compositionally biased region" description="Basic and acidic residues" evidence="1">
    <location>
        <begin position="1010"/>
        <end position="1020"/>
    </location>
</feature>
<dbReference type="Gene3D" id="3.30.200.20">
    <property type="entry name" value="Phosphorylase Kinase, domain 1"/>
    <property type="match status" value="1"/>
</dbReference>
<proteinExistence type="predicted"/>
<feature type="domain" description="Protein kinase" evidence="3">
    <location>
        <begin position="177"/>
        <end position="469"/>
    </location>
</feature>
<dbReference type="PRINTS" id="PR00109">
    <property type="entry name" value="TYRKINASE"/>
</dbReference>
<dbReference type="Gene3D" id="1.10.510.10">
    <property type="entry name" value="Transferase(Phosphotransferase) domain 1"/>
    <property type="match status" value="1"/>
</dbReference>
<dbReference type="STRING" id="104421.E2APD3"/>
<protein>
    <submittedName>
        <fullName evidence="4">Serine/threonine-protein kinase LMTK1</fullName>
    </submittedName>
</protein>
<feature type="compositionally biased region" description="Basic and acidic residues" evidence="1">
    <location>
        <begin position="1612"/>
        <end position="1625"/>
    </location>
</feature>
<dbReference type="Pfam" id="PF07714">
    <property type="entry name" value="PK_Tyr_Ser-Thr"/>
    <property type="match status" value="1"/>
</dbReference>
<evidence type="ECO:0000259" key="3">
    <source>
        <dbReference type="PROSITE" id="PS50011"/>
    </source>
</evidence>
<dbReference type="Proteomes" id="UP000000311">
    <property type="component" value="Unassembled WGS sequence"/>
</dbReference>
<feature type="compositionally biased region" description="Basic and acidic residues" evidence="1">
    <location>
        <begin position="1319"/>
        <end position="1332"/>
    </location>
</feature>
<sequence>MRNLHWACWLFWVGLPMLAAYPVPTSIAAGSPRTHASWEHYWRYAIALSSVTATALTLAGCLCCQRHRRPKGFKDKAEKYNQEFKDGSSIEQESTFGRSVEGLELDASRTLAASERVQFEPLPVDSIVSGTRSPPKAKAIPLSTPRNEDQDTDRSILQEPCSEWFNSNELYVPREKLKYLREIGHGWFGKVVEGRADLEQSKGISKSGGVVVRILTEEATTREKAWFLGEATPYLKLRHQNVLALLGFCLETDPYLLLFESCPAGDLKGFLLSNCDTTSRDALTKENVPIRIAIEIAAGLKHMHSHGFAHTDLSARNCLIAPDLSAKLGDYGTGVEKYPEDYYIIGDRALPIRWSAPESLNCTDTTIETQEITLKANMWSYAVLLWEIISWGERPYNDMNDEQVIQMILSLKKQVSPNGTRLLQSYLVNCSSNICQVTRLCLNVNAKDRPSLDDVRQILLNEHSVHVDFEQRWESLRQNACGKQHVRSASLQDLRGSIDSDYWTHIVDDVPATDMLQQSSFRLGPDEQVRNIPGMKNSAMFQESGSETEEESWKGRVEKGVYTEKVKQKSKSVTDLMVLVHIDPDSDAEWSMGAQNSSEKNVKKKLSTTGSDSDLRHTVPADEFDEALKKLRDPLPNNNNNVANKVRSLENLERPKLLTLTMDQGHTPILRLFLDDAGKTPEGNNDTLSEMNADNAQRSEKHVLRLLSKGDPDLPLLRYVPDQTSFVEEDAERKEETDIPFVNKETIHDDISDRFSSNIETDQHNTVDVLLWNHALDSALEHKVPGFSDEAEFNEYVESASTEQGNNAPELTVTAVSTPDASNFCNVYSIYSTDDHFSTAENAQVEQKLLPDDDEERKQLSTPDDEQSSDSGFRDKESCEEEEATCLPTSGNLLPSANNAATSGSFYTEEEPFQILLELDTILDAEYYATAGPESITEGTISIPGVDKSLSPSKGNVSNHISTNVNELNVEEEQVDELTQTVDTKEKSNTIKNIETMEKKNITYETQGSKAEDDAHRSYDSETEVSLKTDANTIYSQRDEQCSQGDCENEDEDSSTVSLRSDNSYVSFNMEEEFVTAIRNELREKLPQAQMQIVESLEAHDDEGSTVSSDMYSKRWDDEDAEDSTDQMGGGVDISIRYNVYGTPLSPILEERESTVTSESLISNSREASIVSRDSVPSEDVLLVDTRTNEMILLEGLAERLQEEDRDTTNGDLSEEENLDYTCSMTRPLEDKSRGIMKASGGAPLPSPEEESKWQQLPSSFPLPLPLPLQDDLMSTSFAELECCSQDEDEEEEEGEEEEEDEEGEEEDEDNSSSSGEFVWKRYNEPHIEQIRIKSTTTNEDDEATSTVVNTELEEELGVDEDEEEEEEFTPSAWNAALAPHRSALRSPDKTLKSGDQKKSVWFKKQRYHCVYEYPKETPPVDNQADVTTNSEPTSYSDWEEMINEPRLDMYPLNYDDANHAGNDEFFVTSSNRPFQFQTGESRCVSQFFPGANATLLSDERDETDSCQQEPHQNNIDFTNDYDQCQQHQLGELRHTRDRLKLNLVSSNSIPSVPFVPAKQPHAEQLDIKENHELELENVIAQDQCIVTSDDNTLPKVPHEDVQPDSSSTRNFQRDSWETLGTTEK</sequence>
<dbReference type="SUPFAM" id="SSF56112">
    <property type="entry name" value="Protein kinase-like (PK-like)"/>
    <property type="match status" value="1"/>
</dbReference>
<feature type="region of interest" description="Disordered" evidence="1">
    <location>
        <begin position="1202"/>
        <end position="1270"/>
    </location>
</feature>
<feature type="signal peptide" evidence="2">
    <location>
        <begin position="1"/>
        <end position="20"/>
    </location>
</feature>
<keyword evidence="5" id="KW-1185">Reference proteome</keyword>
<feature type="compositionally biased region" description="Polar residues" evidence="1">
    <location>
        <begin position="1425"/>
        <end position="1435"/>
    </location>
</feature>
<gene>
    <name evidence="4" type="ORF">EAG_06936</name>
</gene>
<dbReference type="PROSITE" id="PS50011">
    <property type="entry name" value="PROTEIN_KINASE_DOM"/>
    <property type="match status" value="1"/>
</dbReference>
<dbReference type="OrthoDB" id="5973359at2759"/>
<dbReference type="OMA" id="WEEMIDE"/>
<evidence type="ECO:0000256" key="1">
    <source>
        <dbReference type="SAM" id="MobiDB-lite"/>
    </source>
</evidence>
<organism evidence="5">
    <name type="scientific">Camponotus floridanus</name>
    <name type="common">Florida carpenter ant</name>
    <dbReference type="NCBI Taxonomy" id="104421"/>
    <lineage>
        <taxon>Eukaryota</taxon>
        <taxon>Metazoa</taxon>
        <taxon>Ecdysozoa</taxon>
        <taxon>Arthropoda</taxon>
        <taxon>Hexapoda</taxon>
        <taxon>Insecta</taxon>
        <taxon>Pterygota</taxon>
        <taxon>Neoptera</taxon>
        <taxon>Endopterygota</taxon>
        <taxon>Hymenoptera</taxon>
        <taxon>Apocrita</taxon>
        <taxon>Aculeata</taxon>
        <taxon>Formicoidea</taxon>
        <taxon>Formicidae</taxon>
        <taxon>Formicinae</taxon>
        <taxon>Camponotus</taxon>
    </lineage>
</organism>
<keyword evidence="4" id="KW-0418">Kinase</keyword>
<feature type="compositionally biased region" description="Polar residues" evidence="1">
    <location>
        <begin position="1024"/>
        <end position="1046"/>
    </location>
</feature>
<feature type="compositionally biased region" description="Polar residues" evidence="1">
    <location>
        <begin position="887"/>
        <end position="897"/>
    </location>
</feature>
<feature type="region of interest" description="Disordered" evidence="1">
    <location>
        <begin position="850"/>
        <end position="897"/>
    </location>
</feature>
<dbReference type="PANTHER" id="PTHR24417">
    <property type="entry name" value="SERINE/THREONINE-PROTEIN KINASE LMTK1"/>
    <property type="match status" value="1"/>
</dbReference>
<dbReference type="InterPro" id="IPR001245">
    <property type="entry name" value="Ser-Thr/Tyr_kinase_cat_dom"/>
</dbReference>
<feature type="region of interest" description="Disordered" evidence="1">
    <location>
        <begin position="1283"/>
        <end position="1396"/>
    </location>
</feature>
<evidence type="ECO:0000313" key="5">
    <source>
        <dbReference type="Proteomes" id="UP000000311"/>
    </source>
</evidence>
<dbReference type="InParanoid" id="E2APD3"/>
<feature type="region of interest" description="Disordered" evidence="1">
    <location>
        <begin position="128"/>
        <end position="153"/>
    </location>
</feature>
<feature type="chain" id="PRO_5003157439" evidence="2">
    <location>
        <begin position="21"/>
        <end position="1625"/>
    </location>
</feature>
<dbReference type="InterPro" id="IPR011009">
    <property type="entry name" value="Kinase-like_dom_sf"/>
</dbReference>